<gene>
    <name evidence="2" type="ORF">JG688_00000100</name>
</gene>
<name>A0A8J5JCB9_9STRA</name>
<evidence type="ECO:0000313" key="2">
    <source>
        <dbReference type="EMBL" id="KAG6977632.1"/>
    </source>
</evidence>
<evidence type="ECO:0000259" key="1">
    <source>
        <dbReference type="Pfam" id="PF12146"/>
    </source>
</evidence>
<sequence length="83" mass="9774">MQQTMSAMSKLMRDKRVEQPGSNLCALPILFLTRAEDHIADQDVTRQFFNRLANTDKELKVFDGVFHPERNEVVAYVLRWLHR</sequence>
<proteinExistence type="predicted"/>
<keyword evidence="3" id="KW-1185">Reference proteome</keyword>
<feature type="domain" description="Serine aminopeptidase S33" evidence="1">
    <location>
        <begin position="19"/>
        <end position="68"/>
    </location>
</feature>
<dbReference type="AlphaFoldDB" id="A0A8J5JCB9"/>
<dbReference type="Proteomes" id="UP000709295">
    <property type="component" value="Unassembled WGS sequence"/>
</dbReference>
<dbReference type="InterPro" id="IPR022742">
    <property type="entry name" value="Hydrolase_4"/>
</dbReference>
<accession>A0A8J5JCB9</accession>
<organism evidence="2 3">
    <name type="scientific">Phytophthora aleatoria</name>
    <dbReference type="NCBI Taxonomy" id="2496075"/>
    <lineage>
        <taxon>Eukaryota</taxon>
        <taxon>Sar</taxon>
        <taxon>Stramenopiles</taxon>
        <taxon>Oomycota</taxon>
        <taxon>Peronosporomycetes</taxon>
        <taxon>Peronosporales</taxon>
        <taxon>Peronosporaceae</taxon>
        <taxon>Phytophthora</taxon>
    </lineage>
</organism>
<dbReference type="EMBL" id="JAENGY010000002">
    <property type="protein sequence ID" value="KAG6977632.1"/>
    <property type="molecule type" value="Genomic_DNA"/>
</dbReference>
<protein>
    <recommendedName>
        <fullName evidence="1">Serine aminopeptidase S33 domain-containing protein</fullName>
    </recommendedName>
</protein>
<comment type="caution">
    <text evidence="2">The sequence shown here is derived from an EMBL/GenBank/DDBJ whole genome shotgun (WGS) entry which is preliminary data.</text>
</comment>
<evidence type="ECO:0000313" key="3">
    <source>
        <dbReference type="Proteomes" id="UP000709295"/>
    </source>
</evidence>
<dbReference type="Pfam" id="PF12146">
    <property type="entry name" value="Hydrolase_4"/>
    <property type="match status" value="1"/>
</dbReference>
<reference evidence="2" key="1">
    <citation type="submission" date="2021-01" db="EMBL/GenBank/DDBJ databases">
        <title>Phytophthora aleatoria, a newly-described species from Pinus radiata is distinct from Phytophthora cactorum isolates based on comparative genomics.</title>
        <authorList>
            <person name="Mcdougal R."/>
            <person name="Panda P."/>
            <person name="Williams N."/>
            <person name="Studholme D.J."/>
        </authorList>
    </citation>
    <scope>NUCLEOTIDE SEQUENCE</scope>
    <source>
        <strain evidence="2">NZFS 4037</strain>
    </source>
</reference>